<proteinExistence type="predicted"/>
<dbReference type="RefSeq" id="WP_174409967.1">
    <property type="nucleotide sequence ID" value="NZ_BLVP01000008.1"/>
</dbReference>
<reference evidence="1 2" key="1">
    <citation type="submission" date="2020-05" db="EMBL/GenBank/DDBJ databases">
        <title>Draft genome sequence of Desulfovibrio psychrotolerans JS1T.</title>
        <authorList>
            <person name="Ueno A."/>
            <person name="Tamazawa S."/>
            <person name="Tamamura S."/>
            <person name="Murakami T."/>
            <person name="Kiyama T."/>
            <person name="Inomata H."/>
            <person name="Amano Y."/>
            <person name="Miyakawa K."/>
            <person name="Tamaki H."/>
            <person name="Naganuma T."/>
            <person name="Kaneko K."/>
        </authorList>
    </citation>
    <scope>NUCLEOTIDE SEQUENCE [LARGE SCALE GENOMIC DNA]</scope>
    <source>
        <strain evidence="1 2">JS1</strain>
    </source>
</reference>
<dbReference type="InterPro" id="IPR013381">
    <property type="entry name" value="CRISPR-assoc_prot_Cse1"/>
</dbReference>
<dbReference type="Proteomes" id="UP000503820">
    <property type="component" value="Unassembled WGS sequence"/>
</dbReference>
<evidence type="ECO:0000313" key="1">
    <source>
        <dbReference type="EMBL" id="GFM37363.1"/>
    </source>
</evidence>
<name>A0A7J0BUI5_9BACT</name>
<protein>
    <submittedName>
        <fullName evidence="1">Type I-E CRISPR-associated protein Cse1/CasA</fullName>
    </submittedName>
</protein>
<keyword evidence="2" id="KW-1185">Reference proteome</keyword>
<dbReference type="EMBL" id="BLVP01000008">
    <property type="protein sequence ID" value="GFM37363.1"/>
    <property type="molecule type" value="Genomic_DNA"/>
</dbReference>
<accession>A0A7J0BUI5</accession>
<dbReference type="NCBIfam" id="TIGR02547">
    <property type="entry name" value="casA_cse1"/>
    <property type="match status" value="1"/>
</dbReference>
<dbReference type="AlphaFoldDB" id="A0A7J0BUI5"/>
<dbReference type="CDD" id="cd09729">
    <property type="entry name" value="Cse1_I-E"/>
    <property type="match status" value="1"/>
</dbReference>
<organism evidence="1 2">
    <name type="scientific">Desulfovibrio psychrotolerans</name>
    <dbReference type="NCBI Taxonomy" id="415242"/>
    <lineage>
        <taxon>Bacteria</taxon>
        <taxon>Pseudomonadati</taxon>
        <taxon>Thermodesulfobacteriota</taxon>
        <taxon>Desulfovibrionia</taxon>
        <taxon>Desulfovibrionales</taxon>
        <taxon>Desulfovibrionaceae</taxon>
        <taxon>Desulfovibrio</taxon>
    </lineage>
</organism>
<sequence length="534" mass="58961">MKTFNLLSDQWLPVILSDGGRTRIAPWELTATPAPVALDVPRPDFGGAMLEFLVGCVQTMIPPHSNKDKQAWRKTPPQPETLRAAMEPFFPHFFLLGERPLFMQDLTLTPEEENVVGIAALLIDSPGENALKKDTDFFVKRGRIESLCPTCAAMALFTMQAFAPTGGVGYRTSLRGGGPLSTLVLGNTLWETVWNNVLVASSDEWRMPTTPDGLGRVLPWTVPTRISKEKGTACLPEHGHPLHAFWGMPRRIRLHSETSVQPIGCDICGTATTTVIRQMGVKNYGNNYEGAWRHPLTPYHDPGQDKPPLSVKGSADGTAYNQWLGLLYGLPADSKKKLLPALCIQQVRDLTEKATMRISVFGYDMNNMEPMQWCEGEMPFYPLEDAEAAILREEVGLWLSVADRIRSNMLKAVKDALFADGGRNAKTDQTLLSAASMAFWSRTESVFHALVARFVMPLQKGDPVEQDALAPTLRKEWATTILNTAEVLFAEQAESGTFSSVEAPRIYGALNQMRRFNRGLCNKELGTGNKGGNA</sequence>
<evidence type="ECO:0000313" key="2">
    <source>
        <dbReference type="Proteomes" id="UP000503820"/>
    </source>
</evidence>
<comment type="caution">
    <text evidence="1">The sequence shown here is derived from an EMBL/GenBank/DDBJ whole genome shotgun (WGS) entry which is preliminary data.</text>
</comment>
<gene>
    <name evidence="1" type="ORF">DSM19430T_20470</name>
</gene>
<dbReference type="Pfam" id="PF09481">
    <property type="entry name" value="CRISPR_Cse1"/>
    <property type="match status" value="1"/>
</dbReference>